<accession>A0A9P7US55</accession>
<evidence type="ECO:0000313" key="2">
    <source>
        <dbReference type="Proteomes" id="UP001049176"/>
    </source>
</evidence>
<gene>
    <name evidence="1" type="ORF">E1B28_011498</name>
</gene>
<organism evidence="1 2">
    <name type="scientific">Marasmius oreades</name>
    <name type="common">fairy-ring Marasmius</name>
    <dbReference type="NCBI Taxonomy" id="181124"/>
    <lineage>
        <taxon>Eukaryota</taxon>
        <taxon>Fungi</taxon>
        <taxon>Dikarya</taxon>
        <taxon>Basidiomycota</taxon>
        <taxon>Agaricomycotina</taxon>
        <taxon>Agaricomycetes</taxon>
        <taxon>Agaricomycetidae</taxon>
        <taxon>Agaricales</taxon>
        <taxon>Marasmiineae</taxon>
        <taxon>Marasmiaceae</taxon>
        <taxon>Marasmius</taxon>
    </lineage>
</organism>
<dbReference type="AlphaFoldDB" id="A0A9P7US55"/>
<sequence length="157" mass="17526">MIDEFLAVVDSLSESRGIELQTMADLSFPRVCVRQVIDAGSGTCKEGCRCDRYTDYIGDLLQTQGMMGLRSSFRPLSDILSRLGLECRSKILVLATKLELNTTSFVCEIQRRNSVVPLGILKKKWRIPRLRRDTSCLTVGLLLLATKNNVHLGSVGY</sequence>
<comment type="caution">
    <text evidence="1">The sequence shown here is derived from an EMBL/GenBank/DDBJ whole genome shotgun (WGS) entry which is preliminary data.</text>
</comment>
<proteinExistence type="predicted"/>
<dbReference type="EMBL" id="CM032187">
    <property type="protein sequence ID" value="KAG7089854.1"/>
    <property type="molecule type" value="Genomic_DNA"/>
</dbReference>
<name>A0A9P7US55_9AGAR</name>
<dbReference type="KEGG" id="more:E1B28_011498"/>
<dbReference type="RefSeq" id="XP_043006324.1">
    <property type="nucleotide sequence ID" value="XM_043156537.1"/>
</dbReference>
<protein>
    <submittedName>
        <fullName evidence="1">Uncharacterized protein</fullName>
    </submittedName>
</protein>
<dbReference type="Proteomes" id="UP001049176">
    <property type="component" value="Chromosome 7"/>
</dbReference>
<evidence type="ECO:0000313" key="1">
    <source>
        <dbReference type="EMBL" id="KAG7089854.1"/>
    </source>
</evidence>
<reference evidence="1" key="1">
    <citation type="journal article" date="2021" name="Genome Biol. Evol.">
        <title>The assembled and annotated genome of the fairy-ring fungus Marasmius oreades.</title>
        <authorList>
            <person name="Hiltunen M."/>
            <person name="Ament-Velasquez S.L."/>
            <person name="Johannesson H."/>
        </authorList>
    </citation>
    <scope>NUCLEOTIDE SEQUENCE</scope>
    <source>
        <strain evidence="1">03SP1</strain>
    </source>
</reference>
<keyword evidence="2" id="KW-1185">Reference proteome</keyword>
<dbReference type="GeneID" id="66080573"/>